<proteinExistence type="predicted"/>
<keyword evidence="5 6" id="KW-0472">Membrane</keyword>
<feature type="transmembrane region" description="Helical" evidence="6">
    <location>
        <begin position="257"/>
        <end position="277"/>
    </location>
</feature>
<organism evidence="7">
    <name type="scientific">uncultured Spirochaetota bacterium</name>
    <dbReference type="NCBI Taxonomy" id="460511"/>
    <lineage>
        <taxon>Bacteria</taxon>
        <taxon>Pseudomonadati</taxon>
        <taxon>Spirochaetota</taxon>
        <taxon>environmental samples</taxon>
    </lineage>
</organism>
<feature type="transmembrane region" description="Helical" evidence="6">
    <location>
        <begin position="183"/>
        <end position="202"/>
    </location>
</feature>
<evidence type="ECO:0000256" key="4">
    <source>
        <dbReference type="ARBA" id="ARBA00022989"/>
    </source>
</evidence>
<evidence type="ECO:0000313" key="7">
    <source>
        <dbReference type="EMBL" id="VBB39376.1"/>
    </source>
</evidence>
<feature type="transmembrane region" description="Helical" evidence="6">
    <location>
        <begin position="87"/>
        <end position="108"/>
    </location>
</feature>
<feature type="transmembrane region" description="Helical" evidence="6">
    <location>
        <begin position="214"/>
        <end position="237"/>
    </location>
</feature>
<feature type="transmembrane region" description="Helical" evidence="6">
    <location>
        <begin position="332"/>
        <end position="352"/>
    </location>
</feature>
<evidence type="ECO:0000256" key="2">
    <source>
        <dbReference type="ARBA" id="ARBA00022475"/>
    </source>
</evidence>
<gene>
    <name evidence="7" type="ORF">TRIP_E190294</name>
</gene>
<evidence type="ECO:0000256" key="3">
    <source>
        <dbReference type="ARBA" id="ARBA00022692"/>
    </source>
</evidence>
<feature type="transmembrane region" description="Helical" evidence="6">
    <location>
        <begin position="156"/>
        <end position="177"/>
    </location>
</feature>
<feature type="transmembrane region" description="Helical" evidence="6">
    <location>
        <begin position="123"/>
        <end position="144"/>
    </location>
</feature>
<protein>
    <submittedName>
        <fullName evidence="7">Polysaccharide biosynthesis protein</fullName>
    </submittedName>
</protein>
<dbReference type="PANTHER" id="PTHR30250:SF11">
    <property type="entry name" value="O-ANTIGEN TRANSPORTER-RELATED"/>
    <property type="match status" value="1"/>
</dbReference>
<keyword evidence="3 6" id="KW-0812">Transmembrane</keyword>
<feature type="transmembrane region" description="Helical" evidence="6">
    <location>
        <begin position="20"/>
        <end position="38"/>
    </location>
</feature>
<reference evidence="7" key="1">
    <citation type="submission" date="2018-07" db="EMBL/GenBank/DDBJ databases">
        <authorList>
            <consortium name="Genoscope - CEA"/>
            <person name="William W."/>
        </authorList>
    </citation>
    <scope>NUCLEOTIDE SEQUENCE</scope>
    <source>
        <strain evidence="7">IK1</strain>
    </source>
</reference>
<feature type="transmembrane region" description="Helical" evidence="6">
    <location>
        <begin position="364"/>
        <end position="384"/>
    </location>
</feature>
<name>A0A652ZUD8_9SPIR</name>
<feature type="transmembrane region" description="Helical" evidence="6">
    <location>
        <begin position="396"/>
        <end position="414"/>
    </location>
</feature>
<dbReference type="Pfam" id="PF01943">
    <property type="entry name" value="Polysacc_synt"/>
    <property type="match status" value="1"/>
</dbReference>
<dbReference type="PANTHER" id="PTHR30250">
    <property type="entry name" value="PST FAMILY PREDICTED COLANIC ACID TRANSPORTER"/>
    <property type="match status" value="1"/>
</dbReference>
<dbReference type="GO" id="GO:0005886">
    <property type="term" value="C:plasma membrane"/>
    <property type="evidence" value="ECO:0007669"/>
    <property type="project" value="UniProtKB-SubCell"/>
</dbReference>
<keyword evidence="4 6" id="KW-1133">Transmembrane helix</keyword>
<feature type="transmembrane region" description="Helical" evidence="6">
    <location>
        <begin position="50"/>
        <end position="67"/>
    </location>
</feature>
<evidence type="ECO:0000256" key="1">
    <source>
        <dbReference type="ARBA" id="ARBA00004651"/>
    </source>
</evidence>
<feature type="transmembrane region" description="Helical" evidence="6">
    <location>
        <begin position="298"/>
        <end position="320"/>
    </location>
</feature>
<sequence length="439" mass="48241">MIRSIGKRILGSALARASGVYTITSTLNAGVPFLLLPILTRKLSPEDYGIVSMFALLSSIAGDLMGLSVHGGISREYFNKKTLFKEYIFNCLLILGVSSAIIFSLVFALRDPIQALSQFPGDWLWAVLVFALFQFFILSLGAIYQAKMQAGRYSTLQLSQTVLNLSLSLVLVMVFSLGWKGRILGQTAAVVVIGAAALFFLLKNWSTFRPNKRYVVNALSFGIPLIPHSIGTMLIVMADRFIITNRLGLAETGIYTAGLQIGLIIEMIASSFNKAYAPWLIGSLDKKNHALDVRLVRITYAYIAAISAGAVVFGLTAPFFGKYLLGKDFRMSYGVILWIALGGAFKGMYFMVTNYIFYVYKTYILAWVTFIVGILNIGLTLLLVELRGIEGAAQSHALSMFLSFLATWIVAAKVKPMPWREGFLSLKELLPGFGRDGSS</sequence>
<evidence type="ECO:0000256" key="5">
    <source>
        <dbReference type="ARBA" id="ARBA00023136"/>
    </source>
</evidence>
<evidence type="ECO:0000256" key="6">
    <source>
        <dbReference type="SAM" id="Phobius"/>
    </source>
</evidence>
<dbReference type="AlphaFoldDB" id="A0A652ZUD8"/>
<keyword evidence="2" id="KW-1003">Cell membrane</keyword>
<dbReference type="InterPro" id="IPR002797">
    <property type="entry name" value="Polysacc_synth"/>
</dbReference>
<dbReference type="InterPro" id="IPR050833">
    <property type="entry name" value="Poly_Biosynth_Transport"/>
</dbReference>
<dbReference type="EMBL" id="UPXP01000011">
    <property type="protein sequence ID" value="VBB39376.1"/>
    <property type="molecule type" value="Genomic_DNA"/>
</dbReference>
<comment type="subcellular location">
    <subcellularLocation>
        <location evidence="1">Cell membrane</location>
        <topology evidence="1">Multi-pass membrane protein</topology>
    </subcellularLocation>
</comment>
<accession>A0A652ZUD8</accession>